<evidence type="ECO:0000313" key="9">
    <source>
        <dbReference type="EMBL" id="KAK6538134.1"/>
    </source>
</evidence>
<gene>
    <name evidence="9" type="ORF">TWF694_011016</name>
</gene>
<keyword evidence="6" id="KW-0479">Metal-binding</keyword>
<keyword evidence="6" id="KW-0862">Zinc</keyword>
<comment type="similarity">
    <text evidence="2">Belongs to the ADIPOR family.</text>
</comment>
<feature type="binding site" evidence="6">
    <location>
        <position position="296"/>
    </location>
    <ligand>
        <name>Zn(2+)</name>
        <dbReference type="ChEBI" id="CHEBI:29105"/>
    </ligand>
</feature>
<dbReference type="PANTHER" id="PTHR20855:SF52">
    <property type="entry name" value="ADIPONECTIN RECEPTOR PROTEIN"/>
    <property type="match status" value="1"/>
</dbReference>
<keyword evidence="3 8" id="KW-0812">Transmembrane</keyword>
<dbReference type="InterPro" id="IPR004254">
    <property type="entry name" value="AdipoR/HlyIII-related"/>
</dbReference>
<feature type="transmembrane region" description="Helical" evidence="8">
    <location>
        <begin position="160"/>
        <end position="180"/>
    </location>
</feature>
<feature type="transmembrane region" description="Helical" evidence="8">
    <location>
        <begin position="129"/>
        <end position="148"/>
    </location>
</feature>
<feature type="transmembrane region" description="Helical" evidence="8">
    <location>
        <begin position="89"/>
        <end position="109"/>
    </location>
</feature>
<proteinExistence type="inferred from homology"/>
<feature type="binding site" evidence="6">
    <location>
        <position position="146"/>
    </location>
    <ligand>
        <name>Zn(2+)</name>
        <dbReference type="ChEBI" id="CHEBI:29105"/>
    </ligand>
</feature>
<dbReference type="GO" id="GO:0006882">
    <property type="term" value="P:intracellular zinc ion homeostasis"/>
    <property type="evidence" value="ECO:0007669"/>
    <property type="project" value="TreeGrafter"/>
</dbReference>
<evidence type="ECO:0000256" key="8">
    <source>
        <dbReference type="SAM" id="Phobius"/>
    </source>
</evidence>
<dbReference type="AlphaFoldDB" id="A0AAV9X7S4"/>
<evidence type="ECO:0000256" key="5">
    <source>
        <dbReference type="ARBA" id="ARBA00023136"/>
    </source>
</evidence>
<organism evidence="9 10">
    <name type="scientific">Orbilia ellipsospora</name>
    <dbReference type="NCBI Taxonomy" id="2528407"/>
    <lineage>
        <taxon>Eukaryota</taxon>
        <taxon>Fungi</taxon>
        <taxon>Dikarya</taxon>
        <taxon>Ascomycota</taxon>
        <taxon>Pezizomycotina</taxon>
        <taxon>Orbiliomycetes</taxon>
        <taxon>Orbiliales</taxon>
        <taxon>Orbiliaceae</taxon>
        <taxon>Orbilia</taxon>
    </lineage>
</organism>
<feature type="transmembrane region" description="Helical" evidence="8">
    <location>
        <begin position="223"/>
        <end position="243"/>
    </location>
</feature>
<dbReference type="PANTHER" id="PTHR20855">
    <property type="entry name" value="ADIPOR/PROGESTIN RECEPTOR-RELATED"/>
    <property type="match status" value="1"/>
</dbReference>
<evidence type="ECO:0000256" key="4">
    <source>
        <dbReference type="ARBA" id="ARBA00022989"/>
    </source>
</evidence>
<keyword evidence="4 8" id="KW-1133">Transmembrane helix</keyword>
<evidence type="ECO:0000256" key="6">
    <source>
        <dbReference type="PIRSR" id="PIRSR604254-1"/>
    </source>
</evidence>
<comment type="subcellular location">
    <subcellularLocation>
        <location evidence="1">Membrane</location>
        <topology evidence="1">Multi-pass membrane protein</topology>
    </subcellularLocation>
</comment>
<evidence type="ECO:0000256" key="2">
    <source>
        <dbReference type="ARBA" id="ARBA00007018"/>
    </source>
</evidence>
<dbReference type="Proteomes" id="UP001365542">
    <property type="component" value="Unassembled WGS sequence"/>
</dbReference>
<dbReference type="Pfam" id="PF03006">
    <property type="entry name" value="HlyIII"/>
    <property type="match status" value="1"/>
</dbReference>
<feature type="binding site" evidence="6">
    <location>
        <position position="292"/>
    </location>
    <ligand>
        <name>Zn(2+)</name>
        <dbReference type="ChEBI" id="CHEBI:29105"/>
    </ligand>
</feature>
<feature type="transmembrane region" description="Helical" evidence="8">
    <location>
        <begin position="255"/>
        <end position="274"/>
    </location>
</feature>
<keyword evidence="10" id="KW-1185">Reference proteome</keyword>
<feature type="region of interest" description="Disordered" evidence="7">
    <location>
        <begin position="1"/>
        <end position="23"/>
    </location>
</feature>
<comment type="caution">
    <text evidence="9">The sequence shown here is derived from an EMBL/GenBank/DDBJ whole genome shotgun (WGS) entry which is preliminary data.</text>
</comment>
<dbReference type="EMBL" id="JAVHJO010000008">
    <property type="protein sequence ID" value="KAK6538134.1"/>
    <property type="molecule type" value="Genomic_DNA"/>
</dbReference>
<evidence type="ECO:0000256" key="1">
    <source>
        <dbReference type="ARBA" id="ARBA00004141"/>
    </source>
</evidence>
<protein>
    <recommendedName>
        <fullName evidence="11">HlyIII-domain-containing protein</fullName>
    </recommendedName>
</protein>
<evidence type="ECO:0000256" key="7">
    <source>
        <dbReference type="SAM" id="MobiDB-lite"/>
    </source>
</evidence>
<keyword evidence="5 8" id="KW-0472">Membrane</keyword>
<accession>A0AAV9X7S4</accession>
<reference evidence="9 10" key="1">
    <citation type="submission" date="2019-10" db="EMBL/GenBank/DDBJ databases">
        <authorList>
            <person name="Palmer J.M."/>
        </authorList>
    </citation>
    <scope>NUCLEOTIDE SEQUENCE [LARGE SCALE GENOMIC DNA]</scope>
    <source>
        <strain evidence="9 10">TWF694</strain>
    </source>
</reference>
<evidence type="ECO:0008006" key="11">
    <source>
        <dbReference type="Google" id="ProtNLM"/>
    </source>
</evidence>
<name>A0AAV9X7S4_9PEZI</name>
<feature type="transmembrane region" description="Helical" evidence="8">
    <location>
        <begin position="192"/>
        <end position="211"/>
    </location>
</feature>
<evidence type="ECO:0000313" key="10">
    <source>
        <dbReference type="Proteomes" id="UP001365542"/>
    </source>
</evidence>
<evidence type="ECO:0000256" key="3">
    <source>
        <dbReference type="ARBA" id="ARBA00022692"/>
    </source>
</evidence>
<feature type="compositionally biased region" description="Basic residues" evidence="7">
    <location>
        <begin position="1"/>
        <end position="12"/>
    </location>
</feature>
<dbReference type="GO" id="GO:0016020">
    <property type="term" value="C:membrane"/>
    <property type="evidence" value="ECO:0007669"/>
    <property type="project" value="UniProtKB-SubCell"/>
</dbReference>
<dbReference type="GO" id="GO:0046872">
    <property type="term" value="F:metal ion binding"/>
    <property type="evidence" value="ECO:0007669"/>
    <property type="project" value="UniProtKB-KW"/>
</dbReference>
<sequence>MSQRSTRNRKQSRPTSDHLDASEMIEKTAEKTSNAISKVVERGEEALLLIADVPEWLHENDFIHTGYRPASYSIMKCVRSILAIHNETINIWSHIIGCLIFLIIPIYVFTTEIPPRYKIATAEDIVVCATYFIGVAICFFLSSTYHTFMNHSPKYHSVSVQLDYLGILILMYTAMIPLIYYGFACDHHLRNIYWGIVSALAGLCAISTMHPKFHTSKAKVLRGAFYTAFGASSFAPIIHAVIIYGWKDQKDRMGLIWWAFVALFDTIGVVAYGAKIPERFFPGKFDIVGQSHQILHISVVIAGLMHVRGCLGDFDYLHEHGAKCT</sequence>
<dbReference type="GO" id="GO:0038023">
    <property type="term" value="F:signaling receptor activity"/>
    <property type="evidence" value="ECO:0007669"/>
    <property type="project" value="TreeGrafter"/>
</dbReference>